<evidence type="ECO:0000256" key="2">
    <source>
        <dbReference type="ARBA" id="ARBA00022475"/>
    </source>
</evidence>
<dbReference type="KEGG" id="fll:EI427_02985"/>
<comment type="catalytic activity">
    <reaction evidence="1 10">
        <text>2 ATP = 3',3'-c-di-AMP + 2 diphosphate</text>
        <dbReference type="Rhea" id="RHEA:35655"/>
        <dbReference type="ChEBI" id="CHEBI:30616"/>
        <dbReference type="ChEBI" id="CHEBI:33019"/>
        <dbReference type="ChEBI" id="CHEBI:71500"/>
        <dbReference type="EC" id="2.7.7.85"/>
    </reaction>
</comment>
<dbReference type="InterPro" id="IPR003390">
    <property type="entry name" value="DNA_integrity_scan_DisA_N"/>
</dbReference>
<dbReference type="EC" id="2.7.7.85" evidence="10"/>
<comment type="caution">
    <text evidence="10">Lacks conserved residue(s) required for the propagation of feature annotation.</text>
</comment>
<dbReference type="PIRSF" id="PIRSF004793">
    <property type="entry name" value="UCP004793"/>
    <property type="match status" value="1"/>
</dbReference>
<evidence type="ECO:0000256" key="1">
    <source>
        <dbReference type="ARBA" id="ARBA00000877"/>
    </source>
</evidence>
<feature type="transmembrane region" description="Helical" evidence="10">
    <location>
        <begin position="66"/>
        <end position="82"/>
    </location>
</feature>
<feature type="domain" description="DAC" evidence="11">
    <location>
        <begin position="83"/>
        <end position="250"/>
    </location>
</feature>
<dbReference type="RefSeq" id="WP_126611465.1">
    <property type="nucleotide sequence ID" value="NZ_CP034562.1"/>
</dbReference>
<evidence type="ECO:0000256" key="10">
    <source>
        <dbReference type="HAMAP-Rule" id="MF_01499"/>
    </source>
</evidence>
<keyword evidence="4 10" id="KW-0812">Transmembrane</keyword>
<evidence type="ECO:0000256" key="6">
    <source>
        <dbReference type="ARBA" id="ARBA00022741"/>
    </source>
</evidence>
<keyword evidence="5 10" id="KW-0548">Nucleotidyltransferase</keyword>
<dbReference type="InterPro" id="IPR034701">
    <property type="entry name" value="CdaA"/>
</dbReference>
<comment type="similarity">
    <text evidence="10">Belongs to the adenylate cyclase family. DacA/CdaA subfamily.</text>
</comment>
<evidence type="ECO:0000256" key="3">
    <source>
        <dbReference type="ARBA" id="ARBA00022679"/>
    </source>
</evidence>
<dbReference type="PANTHER" id="PTHR34185:SF1">
    <property type="entry name" value="DIADENYLATE CYCLASE"/>
    <property type="match status" value="1"/>
</dbReference>
<keyword evidence="6 10" id="KW-0547">Nucleotide-binding</keyword>
<evidence type="ECO:0000313" key="12">
    <source>
        <dbReference type="EMBL" id="AZQ61221.1"/>
    </source>
</evidence>
<dbReference type="OrthoDB" id="9807385at2"/>
<dbReference type="Proteomes" id="UP000267268">
    <property type="component" value="Chromosome 1"/>
</dbReference>
<comment type="function">
    <text evidence="10">Catalyzes the condensation of 2 ATP molecules into cyclic di-AMP (c-di-AMP), a second messenger used to regulate differing processes in different bacteria.</text>
</comment>
<name>A0A3Q9FLY4_9BACT</name>
<evidence type="ECO:0000313" key="13">
    <source>
        <dbReference type="Proteomes" id="UP000267268"/>
    </source>
</evidence>
<dbReference type="Gene3D" id="3.40.1700.10">
    <property type="entry name" value="DNA integrity scanning protein, DisA, N-terminal domain"/>
    <property type="match status" value="1"/>
</dbReference>
<keyword evidence="13" id="KW-1185">Reference proteome</keyword>
<dbReference type="HAMAP" id="MF_01499">
    <property type="entry name" value="DacA"/>
    <property type="match status" value="1"/>
</dbReference>
<keyword evidence="3 10" id="KW-0808">Transferase</keyword>
<feature type="transmembrane region" description="Helical" evidence="10">
    <location>
        <begin position="6"/>
        <end position="30"/>
    </location>
</feature>
<evidence type="ECO:0000256" key="9">
    <source>
        <dbReference type="ARBA" id="ARBA00023136"/>
    </source>
</evidence>
<dbReference type="SUPFAM" id="SSF143597">
    <property type="entry name" value="YojJ-like"/>
    <property type="match status" value="1"/>
</dbReference>
<gene>
    <name evidence="10" type="primary">dacA</name>
    <name evidence="12" type="ORF">EI427_02985</name>
</gene>
<dbReference type="NCBIfam" id="TIGR00159">
    <property type="entry name" value="diadenylate cyclase CdaA"/>
    <property type="match status" value="1"/>
</dbReference>
<organism evidence="12 13">
    <name type="scientific">Flammeovirga pectinis</name>
    <dbReference type="NCBI Taxonomy" id="2494373"/>
    <lineage>
        <taxon>Bacteria</taxon>
        <taxon>Pseudomonadati</taxon>
        <taxon>Bacteroidota</taxon>
        <taxon>Cytophagia</taxon>
        <taxon>Cytophagales</taxon>
        <taxon>Flammeovirgaceae</taxon>
        <taxon>Flammeovirga</taxon>
    </lineage>
</organism>
<evidence type="ECO:0000259" key="11">
    <source>
        <dbReference type="PROSITE" id="PS51794"/>
    </source>
</evidence>
<sequence length="278" mass="30926">MLLFSVGFLEINFVDVLDILLVSVLLFHLYKLIKGSVALKIFVGGLSIYLTYLVVKATDMELLSEILSQFIDVGVIAAIILFQQEIRKFLLIIGKSTDFKNFPLFQLFRGKGKDYEINLDIPSIIDAMKDMSGTNTGALIVISKDSDLQFYAETGDFVDAKISKRLLLSIFFKNSPMHDGACLIYNNRIQAARCILPISENPNIPATMGLRHRAGIGMTENTNAIVLIVSEETGQMSYIQGGVIDHNLSSIELRTKIRAYMQDGQEENNTTTTQKSAV</sequence>
<dbReference type="EMBL" id="CP034562">
    <property type="protein sequence ID" value="AZQ61221.1"/>
    <property type="molecule type" value="Genomic_DNA"/>
</dbReference>
<evidence type="ECO:0000256" key="7">
    <source>
        <dbReference type="ARBA" id="ARBA00022840"/>
    </source>
</evidence>
<dbReference type="Pfam" id="PF19293">
    <property type="entry name" value="CdaA_N"/>
    <property type="match status" value="1"/>
</dbReference>
<dbReference type="InterPro" id="IPR045585">
    <property type="entry name" value="CdaA_N"/>
</dbReference>
<dbReference type="GO" id="GO:0004016">
    <property type="term" value="F:adenylate cyclase activity"/>
    <property type="evidence" value="ECO:0007669"/>
    <property type="project" value="UniProtKB-UniRule"/>
</dbReference>
<dbReference type="PROSITE" id="PS51794">
    <property type="entry name" value="DAC"/>
    <property type="match status" value="1"/>
</dbReference>
<dbReference type="InterPro" id="IPR014046">
    <property type="entry name" value="C-di-AMP_synthase"/>
</dbReference>
<dbReference type="Pfam" id="PF02457">
    <property type="entry name" value="DAC"/>
    <property type="match status" value="1"/>
</dbReference>
<evidence type="ECO:0000256" key="5">
    <source>
        <dbReference type="ARBA" id="ARBA00022695"/>
    </source>
</evidence>
<accession>A0A3Q9FLY4</accession>
<dbReference type="PANTHER" id="PTHR34185">
    <property type="entry name" value="DIADENYLATE CYCLASE"/>
    <property type="match status" value="1"/>
</dbReference>
<dbReference type="GO" id="GO:0006171">
    <property type="term" value="P:cAMP biosynthetic process"/>
    <property type="evidence" value="ECO:0007669"/>
    <property type="project" value="InterPro"/>
</dbReference>
<keyword evidence="7 10" id="KW-0067">ATP-binding</keyword>
<evidence type="ECO:0000256" key="8">
    <source>
        <dbReference type="ARBA" id="ARBA00022989"/>
    </source>
</evidence>
<reference evidence="12 13" key="1">
    <citation type="submission" date="2018-12" db="EMBL/GenBank/DDBJ databases">
        <title>Flammeovirga pectinis sp. nov., isolated from the gut of the Korean scallop, Patinopecten yessoensis.</title>
        <authorList>
            <person name="Bae J.-W."/>
            <person name="Jeong Y.-S."/>
            <person name="Kang W."/>
        </authorList>
    </citation>
    <scope>NUCLEOTIDE SEQUENCE [LARGE SCALE GENOMIC DNA]</scope>
    <source>
        <strain evidence="12 13">L12M1</strain>
    </source>
</reference>
<keyword evidence="2 10" id="KW-1003">Cell membrane</keyword>
<dbReference type="GO" id="GO:0005524">
    <property type="term" value="F:ATP binding"/>
    <property type="evidence" value="ECO:0007669"/>
    <property type="project" value="UniProtKB-UniRule"/>
</dbReference>
<dbReference type="AlphaFoldDB" id="A0A3Q9FLY4"/>
<comment type="subunit">
    <text evidence="10">Probably a homodimer.</text>
</comment>
<keyword evidence="9 10" id="KW-0472">Membrane</keyword>
<dbReference type="InterPro" id="IPR050338">
    <property type="entry name" value="DisA"/>
</dbReference>
<dbReference type="InterPro" id="IPR036888">
    <property type="entry name" value="DNA_integrity_DisA_N_sf"/>
</dbReference>
<evidence type="ECO:0000256" key="4">
    <source>
        <dbReference type="ARBA" id="ARBA00022692"/>
    </source>
</evidence>
<dbReference type="GO" id="GO:0106408">
    <property type="term" value="F:diadenylate cyclase activity"/>
    <property type="evidence" value="ECO:0007669"/>
    <property type="project" value="UniProtKB-EC"/>
</dbReference>
<feature type="transmembrane region" description="Helical" evidence="10">
    <location>
        <begin position="37"/>
        <end position="54"/>
    </location>
</feature>
<keyword evidence="8 10" id="KW-1133">Transmembrane helix</keyword>
<proteinExistence type="inferred from homology"/>
<protein>
    <recommendedName>
        <fullName evidence="10">Diadenylate cyclase</fullName>
        <shortName evidence="10">DAC</shortName>
        <ecNumber evidence="10">2.7.7.85</ecNumber>
    </recommendedName>
    <alternativeName>
        <fullName evidence="10">Cyclic-di-AMP synthase</fullName>
        <shortName evidence="10">c-di-AMP synthase</shortName>
    </alternativeName>
</protein>